<comment type="similarity">
    <text evidence="2">Belongs to the LOB domain-containing protein family.</text>
</comment>
<organism evidence="7">
    <name type="scientific">Thelypteris nipponica</name>
    <dbReference type="NCBI Taxonomy" id="2925009"/>
    <lineage>
        <taxon>Eukaryota</taxon>
        <taxon>Viridiplantae</taxon>
        <taxon>Streptophyta</taxon>
        <taxon>Embryophyta</taxon>
        <taxon>Tracheophyta</taxon>
        <taxon>Polypodiopsida</taxon>
        <taxon>Polypodiidae</taxon>
        <taxon>Polypodiales</taxon>
        <taxon>Aspleniineae</taxon>
        <taxon>Thelypteridaceae</taxon>
        <taxon>Thelypteridoideae</taxon>
        <taxon>Thelypteris</taxon>
    </lineage>
</organism>
<accession>A0A411F6X5</accession>
<dbReference type="PROSITE" id="PS50891">
    <property type="entry name" value="LOB"/>
    <property type="match status" value="1"/>
</dbReference>
<evidence type="ECO:0000313" key="7">
    <source>
        <dbReference type="EMBL" id="QBA88878.1"/>
    </source>
</evidence>
<dbReference type="InterPro" id="IPR004883">
    <property type="entry name" value="LOB"/>
</dbReference>
<protein>
    <submittedName>
        <fullName evidence="7">AS2 protein</fullName>
    </submittedName>
</protein>
<evidence type="ECO:0000256" key="1">
    <source>
        <dbReference type="ARBA" id="ARBA00004123"/>
    </source>
</evidence>
<evidence type="ECO:0000256" key="5">
    <source>
        <dbReference type="SAM" id="MobiDB-lite"/>
    </source>
</evidence>
<dbReference type="EMBL" id="MH378798">
    <property type="protein sequence ID" value="QBA88878.1"/>
    <property type="molecule type" value="mRNA"/>
</dbReference>
<evidence type="ECO:0000256" key="3">
    <source>
        <dbReference type="ARBA" id="ARBA00022473"/>
    </source>
</evidence>
<proteinExistence type="evidence at transcript level"/>
<evidence type="ECO:0000256" key="2">
    <source>
        <dbReference type="ARBA" id="ARBA00005474"/>
    </source>
</evidence>
<evidence type="ECO:0000256" key="4">
    <source>
        <dbReference type="ARBA" id="ARBA00023242"/>
    </source>
</evidence>
<feature type="domain" description="LOB" evidence="6">
    <location>
        <begin position="7"/>
        <end position="108"/>
    </location>
</feature>
<name>A0A411F6X5_9MONI</name>
<feature type="region of interest" description="Disordered" evidence="5">
    <location>
        <begin position="250"/>
        <end position="280"/>
    </location>
</feature>
<keyword evidence="4" id="KW-0539">Nucleus</keyword>
<dbReference type="GO" id="GO:0005634">
    <property type="term" value="C:nucleus"/>
    <property type="evidence" value="ECO:0007669"/>
    <property type="project" value="UniProtKB-SubCell"/>
</dbReference>
<feature type="compositionally biased region" description="Low complexity" evidence="5">
    <location>
        <begin position="258"/>
        <end position="268"/>
    </location>
</feature>
<dbReference type="AlphaFoldDB" id="A0A411F6X5"/>
<reference evidence="7" key="1">
    <citation type="submission" date="2018-05" db="EMBL/GenBank/DDBJ databases">
        <title>Evolution of leaf polarity genes in ferns.</title>
        <authorList>
            <person name="Li G.-S."/>
        </authorList>
    </citation>
    <scope>NUCLEOTIDE SEQUENCE</scope>
    <source>
        <strain evidence="7">PnAS2c</strain>
    </source>
</reference>
<dbReference type="PANTHER" id="PTHR31301">
    <property type="entry name" value="LOB DOMAIN-CONTAINING PROTEIN 4-RELATED"/>
    <property type="match status" value="1"/>
</dbReference>
<comment type="subcellular location">
    <subcellularLocation>
        <location evidence="1">Nucleus</location>
    </subcellularLocation>
</comment>
<evidence type="ECO:0000259" key="6">
    <source>
        <dbReference type="PROSITE" id="PS50891"/>
    </source>
</evidence>
<keyword evidence="3" id="KW-0217">Developmental protein</keyword>
<dbReference type="PANTHER" id="PTHR31301:SF83">
    <property type="entry name" value="PROTEIN ASYMMETRIC LEAVES 2"/>
    <property type="match status" value="1"/>
</dbReference>
<dbReference type="Pfam" id="PF03195">
    <property type="entry name" value="LOB"/>
    <property type="match status" value="1"/>
</dbReference>
<gene>
    <name evidence="7" type="primary">AS2</name>
</gene>
<sequence length="280" mass="29725">MAMSTGSPCAACKFLRRKCTTECVFAPYFPPEDPHKFANVHKIFGASNVSKILNELPLQAREDAVNSLAYEADARVKDPVYGCVGAISILQSRVAKLQAELAAARSELCRLKGFINDAPLHYKPPIPLVAPNQPHPSHQISSPSNLHLQVYPSSGTTSAFSVNSTQSATPISFSNTMHAASFASQSSSTSPSNILKPSFAATLPFANQAPTSSCTLSDCRTDAGADHYALNLADSLPMAIPSLGFLPPHPATLKQQDSSASSSKTSCSMNVGQFKLEPQS</sequence>